<proteinExistence type="predicted"/>
<sequence>MHILETKESVPVEQLSISTFLWDNPFIICSVQKPVQQVSEVDSLDDGNDDMDEQARSSQHLSSSTAEISLPPSEDSDRMSGQVENDDGLGLVQSDTPVGAADGDSTQITSTLTAFSAYGHKDPNIHTTNEAQLYGLVEPNVHFQSLLSGVDPHAFGNVMMPVMYQQMFQVPPKPNETVQDTSANGKRWTTNILNRISVHTLTSQKFYI</sequence>
<name>A0A804R2S7_MAIZE</name>
<evidence type="ECO:0000313" key="3">
    <source>
        <dbReference type="Proteomes" id="UP000007305"/>
    </source>
</evidence>
<feature type="compositionally biased region" description="Polar residues" evidence="1">
    <location>
        <begin position="56"/>
        <end position="67"/>
    </location>
</feature>
<evidence type="ECO:0000256" key="1">
    <source>
        <dbReference type="SAM" id="MobiDB-lite"/>
    </source>
</evidence>
<protein>
    <submittedName>
        <fullName evidence="2">Uncharacterized protein</fullName>
    </submittedName>
</protein>
<organism evidence="2 3">
    <name type="scientific">Zea mays</name>
    <name type="common">Maize</name>
    <dbReference type="NCBI Taxonomy" id="4577"/>
    <lineage>
        <taxon>Eukaryota</taxon>
        <taxon>Viridiplantae</taxon>
        <taxon>Streptophyta</taxon>
        <taxon>Embryophyta</taxon>
        <taxon>Tracheophyta</taxon>
        <taxon>Spermatophyta</taxon>
        <taxon>Magnoliopsida</taxon>
        <taxon>Liliopsida</taxon>
        <taxon>Poales</taxon>
        <taxon>Poaceae</taxon>
        <taxon>PACMAD clade</taxon>
        <taxon>Panicoideae</taxon>
        <taxon>Andropogonodae</taxon>
        <taxon>Andropogoneae</taxon>
        <taxon>Tripsacinae</taxon>
        <taxon>Zea</taxon>
    </lineage>
</organism>
<dbReference type="PANTHER" id="PTHR47070:SF2">
    <property type="entry name" value="OS06G0206100 PROTEIN"/>
    <property type="match status" value="1"/>
</dbReference>
<dbReference type="PANTHER" id="PTHR47070">
    <property type="entry name" value="HYDROXYPROLINE-RICH GLYCOPROTEIN-LIKE"/>
    <property type="match status" value="1"/>
</dbReference>
<dbReference type="Proteomes" id="UP000007305">
    <property type="component" value="Chromosome 9"/>
</dbReference>
<reference evidence="3" key="1">
    <citation type="journal article" date="2009" name="Science">
        <title>The B73 maize genome: complexity, diversity, and dynamics.</title>
        <authorList>
            <person name="Schnable P.S."/>
            <person name="Ware D."/>
            <person name="Fulton R.S."/>
            <person name="Stein J.C."/>
            <person name="Wei F."/>
            <person name="Pasternak S."/>
            <person name="Liang C."/>
            <person name="Zhang J."/>
            <person name="Fulton L."/>
            <person name="Graves T.A."/>
            <person name="Minx P."/>
            <person name="Reily A.D."/>
            <person name="Courtney L."/>
            <person name="Kruchowski S.S."/>
            <person name="Tomlinson C."/>
            <person name="Strong C."/>
            <person name="Delehaunty K."/>
            <person name="Fronick C."/>
            <person name="Courtney B."/>
            <person name="Rock S.M."/>
            <person name="Belter E."/>
            <person name="Du F."/>
            <person name="Kim K."/>
            <person name="Abbott R.M."/>
            <person name="Cotton M."/>
            <person name="Levy A."/>
            <person name="Marchetto P."/>
            <person name="Ochoa K."/>
            <person name="Jackson S.M."/>
            <person name="Gillam B."/>
            <person name="Chen W."/>
            <person name="Yan L."/>
            <person name="Higginbotham J."/>
            <person name="Cardenas M."/>
            <person name="Waligorski J."/>
            <person name="Applebaum E."/>
            <person name="Phelps L."/>
            <person name="Falcone J."/>
            <person name="Kanchi K."/>
            <person name="Thane T."/>
            <person name="Scimone A."/>
            <person name="Thane N."/>
            <person name="Henke J."/>
            <person name="Wang T."/>
            <person name="Ruppert J."/>
            <person name="Shah N."/>
            <person name="Rotter K."/>
            <person name="Hodges J."/>
            <person name="Ingenthron E."/>
            <person name="Cordes M."/>
            <person name="Kohlberg S."/>
            <person name="Sgro J."/>
            <person name="Delgado B."/>
            <person name="Mead K."/>
            <person name="Chinwalla A."/>
            <person name="Leonard S."/>
            <person name="Crouse K."/>
            <person name="Collura K."/>
            <person name="Kudrna D."/>
            <person name="Currie J."/>
            <person name="He R."/>
            <person name="Angelova A."/>
            <person name="Rajasekar S."/>
            <person name="Mueller T."/>
            <person name="Lomeli R."/>
            <person name="Scara G."/>
            <person name="Ko A."/>
            <person name="Delaney K."/>
            <person name="Wissotski M."/>
            <person name="Lopez G."/>
            <person name="Campos D."/>
            <person name="Braidotti M."/>
            <person name="Ashley E."/>
            <person name="Golser W."/>
            <person name="Kim H."/>
            <person name="Lee S."/>
            <person name="Lin J."/>
            <person name="Dujmic Z."/>
            <person name="Kim W."/>
            <person name="Talag J."/>
            <person name="Zuccolo A."/>
            <person name="Fan C."/>
            <person name="Sebastian A."/>
            <person name="Kramer M."/>
            <person name="Spiegel L."/>
            <person name="Nascimento L."/>
            <person name="Zutavern T."/>
            <person name="Miller B."/>
            <person name="Ambroise C."/>
            <person name="Muller S."/>
            <person name="Spooner W."/>
            <person name="Narechania A."/>
            <person name="Ren L."/>
            <person name="Wei S."/>
            <person name="Kumari S."/>
            <person name="Faga B."/>
            <person name="Levy M.J."/>
            <person name="McMahan L."/>
            <person name="Van Buren P."/>
            <person name="Vaughn M.W."/>
            <person name="Ying K."/>
            <person name="Yeh C.-T."/>
            <person name="Emrich S.J."/>
            <person name="Jia Y."/>
            <person name="Kalyanaraman A."/>
            <person name="Hsia A.-P."/>
            <person name="Barbazuk W.B."/>
            <person name="Baucom R.S."/>
            <person name="Brutnell T.P."/>
            <person name="Carpita N.C."/>
            <person name="Chaparro C."/>
            <person name="Chia J.-M."/>
            <person name="Deragon J.-M."/>
            <person name="Estill J.C."/>
            <person name="Fu Y."/>
            <person name="Jeddeloh J.A."/>
            <person name="Han Y."/>
            <person name="Lee H."/>
            <person name="Li P."/>
            <person name="Lisch D.R."/>
            <person name="Liu S."/>
            <person name="Liu Z."/>
            <person name="Nagel D.H."/>
            <person name="McCann M.C."/>
            <person name="SanMiguel P."/>
            <person name="Myers A.M."/>
            <person name="Nettleton D."/>
            <person name="Nguyen J."/>
            <person name="Penning B.W."/>
            <person name="Ponnala L."/>
            <person name="Schneider K.L."/>
            <person name="Schwartz D.C."/>
            <person name="Sharma A."/>
            <person name="Soderlund C."/>
            <person name="Springer N.M."/>
            <person name="Sun Q."/>
            <person name="Wang H."/>
            <person name="Waterman M."/>
            <person name="Westerman R."/>
            <person name="Wolfgruber T.K."/>
            <person name="Yang L."/>
            <person name="Yu Y."/>
            <person name="Zhang L."/>
            <person name="Zhou S."/>
            <person name="Zhu Q."/>
            <person name="Bennetzen J.L."/>
            <person name="Dawe R.K."/>
            <person name="Jiang J."/>
            <person name="Jiang N."/>
            <person name="Presting G.G."/>
            <person name="Wessler S.R."/>
            <person name="Aluru S."/>
            <person name="Martienssen R.A."/>
            <person name="Clifton S.W."/>
            <person name="McCombie W.R."/>
            <person name="Wing R.A."/>
            <person name="Wilson R.K."/>
        </authorList>
    </citation>
    <scope>NUCLEOTIDE SEQUENCE [LARGE SCALE GENOMIC DNA]</scope>
    <source>
        <strain evidence="3">cv. B73</strain>
    </source>
</reference>
<dbReference type="Gramene" id="Zm00001eb388710_T001">
    <property type="protein sequence ID" value="Zm00001eb388710_P001"/>
    <property type="gene ID" value="Zm00001eb388710"/>
</dbReference>
<accession>A0A804R2S7</accession>
<feature type="compositionally biased region" description="Acidic residues" evidence="1">
    <location>
        <begin position="42"/>
        <end position="52"/>
    </location>
</feature>
<reference evidence="2" key="3">
    <citation type="submission" date="2021-05" db="UniProtKB">
        <authorList>
            <consortium name="EnsemblPlants"/>
        </authorList>
    </citation>
    <scope>IDENTIFICATION</scope>
    <source>
        <strain evidence="2">cv. B73</strain>
    </source>
</reference>
<reference evidence="2" key="2">
    <citation type="submission" date="2019-07" db="EMBL/GenBank/DDBJ databases">
        <authorList>
            <person name="Seetharam A."/>
            <person name="Woodhouse M."/>
            <person name="Cannon E."/>
        </authorList>
    </citation>
    <scope>NUCLEOTIDE SEQUENCE [LARGE SCALE GENOMIC DNA]</scope>
    <source>
        <strain evidence="2">cv. B73</strain>
    </source>
</reference>
<dbReference type="InParanoid" id="A0A804R2S7"/>
<dbReference type="AlphaFoldDB" id="A0A804R2S7"/>
<evidence type="ECO:0000313" key="2">
    <source>
        <dbReference type="EnsemblPlants" id="Zm00001eb388710_P001"/>
    </source>
</evidence>
<dbReference type="EnsemblPlants" id="Zm00001eb388710_T001">
    <property type="protein sequence ID" value="Zm00001eb388710_P001"/>
    <property type="gene ID" value="Zm00001eb388710"/>
</dbReference>
<feature type="region of interest" description="Disordered" evidence="1">
    <location>
        <begin position="41"/>
        <end position="105"/>
    </location>
</feature>
<keyword evidence="3" id="KW-1185">Reference proteome</keyword>